<dbReference type="EC" id="6.1.1.16" evidence="12"/>
<evidence type="ECO:0000313" key="14">
    <source>
        <dbReference type="EMBL" id="RCL42894.1"/>
    </source>
</evidence>
<keyword evidence="10 12" id="KW-0648">Protein biosynthesis</keyword>
<evidence type="ECO:0000256" key="3">
    <source>
        <dbReference type="ARBA" id="ARBA00011245"/>
    </source>
</evidence>
<evidence type="ECO:0000256" key="12">
    <source>
        <dbReference type="HAMAP-Rule" id="MF_00041"/>
    </source>
</evidence>
<dbReference type="EMBL" id="QOPE01000001">
    <property type="protein sequence ID" value="RCL42894.1"/>
    <property type="molecule type" value="Genomic_DNA"/>
</dbReference>
<comment type="caution">
    <text evidence="14">The sequence shown here is derived from an EMBL/GenBank/DDBJ whole genome shotgun (WGS) entry which is preliminary data.</text>
</comment>
<dbReference type="NCBIfam" id="TIGR00435">
    <property type="entry name" value="cysS"/>
    <property type="match status" value="1"/>
</dbReference>
<dbReference type="Proteomes" id="UP000253307">
    <property type="component" value="Unassembled WGS sequence"/>
</dbReference>
<evidence type="ECO:0000256" key="5">
    <source>
        <dbReference type="ARBA" id="ARBA00022598"/>
    </source>
</evidence>
<dbReference type="PANTHER" id="PTHR10890">
    <property type="entry name" value="CYSTEINYL-TRNA SYNTHETASE"/>
    <property type="match status" value="1"/>
</dbReference>
<evidence type="ECO:0000256" key="9">
    <source>
        <dbReference type="ARBA" id="ARBA00022840"/>
    </source>
</evidence>
<keyword evidence="11 12" id="KW-0030">Aminoacyl-tRNA synthetase</keyword>
<dbReference type="InterPro" id="IPR014729">
    <property type="entry name" value="Rossmann-like_a/b/a_fold"/>
</dbReference>
<evidence type="ECO:0000259" key="13">
    <source>
        <dbReference type="SMART" id="SM00840"/>
    </source>
</evidence>
<dbReference type="AlphaFoldDB" id="A0A368C197"/>
<dbReference type="Pfam" id="PF01406">
    <property type="entry name" value="tRNA-synt_1e"/>
    <property type="match status" value="1"/>
</dbReference>
<keyword evidence="4 12" id="KW-0963">Cytoplasm</keyword>
<dbReference type="InterPro" id="IPR009080">
    <property type="entry name" value="tRNAsynth_Ia_anticodon-bd"/>
</dbReference>
<evidence type="ECO:0000256" key="7">
    <source>
        <dbReference type="ARBA" id="ARBA00022741"/>
    </source>
</evidence>
<dbReference type="SUPFAM" id="SSF52374">
    <property type="entry name" value="Nucleotidylyl transferase"/>
    <property type="match status" value="1"/>
</dbReference>
<feature type="binding site" evidence="12">
    <location>
        <position position="235"/>
    </location>
    <ligand>
        <name>Zn(2+)</name>
        <dbReference type="ChEBI" id="CHEBI:29105"/>
    </ligand>
</feature>
<accession>A0A368C197</accession>
<dbReference type="SUPFAM" id="SSF47323">
    <property type="entry name" value="Anticodon-binding domain of a subclass of class I aminoacyl-tRNA synthetases"/>
    <property type="match status" value="1"/>
</dbReference>
<dbReference type="Gene3D" id="1.20.120.1910">
    <property type="entry name" value="Cysteine-tRNA ligase, C-terminal anti-codon recognition domain"/>
    <property type="match status" value="1"/>
</dbReference>
<sequence length="459" mass="52165">MSLKLYNTLTNKKEIFEPIEQGKVGMYVCGVTVYDNCHLGHARAYIAFDILVRYFEYQGYKVNYVRNITDIEDKIIERANENSESIYDLTSRTIASMHADFQGLGLIEPNSEPKATEYIDGMVTMIEDLIAKGHAYVADNNDVFFSVRSYEEYGKLSNKVLDDLDPGSRISEDQAKADPLDFVLWKSAKPEEPSWNSPWGKGRPGWHIECSVMSLEKLGKNFDIHGGGPDLIFPHHENEIAQSKCSNDSEFANYWIHSGLLKIGGEKMSKSLGNFALIKDLIKQYHFEVIRLFLISSHYRSELSFDEGSLNQARAALERLYTTLQLNDEDAENTATDNPFIEAFEMAMNDDLNTPKAVSILFDIAKELNSNKDKNSRSEELYAFKTIANNLGLLTDKPENFFKFGVEVDDLFIQEKIDARNQARKEKDFKKADQIRNELSDLGILLDDGPDGTTWKTNS</sequence>
<keyword evidence="7 12" id="KW-0547">Nucleotide-binding</keyword>
<organism evidence="14 15">
    <name type="scientific">SAR86 cluster bacterium</name>
    <dbReference type="NCBI Taxonomy" id="2030880"/>
    <lineage>
        <taxon>Bacteria</taxon>
        <taxon>Pseudomonadati</taxon>
        <taxon>Pseudomonadota</taxon>
        <taxon>Gammaproteobacteria</taxon>
        <taxon>SAR86 cluster</taxon>
    </lineage>
</organism>
<name>A0A368C197_9GAMM</name>
<feature type="binding site" evidence="12">
    <location>
        <position position="270"/>
    </location>
    <ligand>
        <name>ATP</name>
        <dbReference type="ChEBI" id="CHEBI:30616"/>
    </ligand>
</feature>
<dbReference type="GO" id="GO:0008270">
    <property type="term" value="F:zinc ion binding"/>
    <property type="evidence" value="ECO:0007669"/>
    <property type="project" value="UniProtKB-UniRule"/>
</dbReference>
<dbReference type="InterPro" id="IPR015803">
    <property type="entry name" value="Cys-tRNA-ligase"/>
</dbReference>
<dbReference type="CDD" id="cd00672">
    <property type="entry name" value="CysRS_core"/>
    <property type="match status" value="1"/>
</dbReference>
<evidence type="ECO:0000256" key="6">
    <source>
        <dbReference type="ARBA" id="ARBA00022723"/>
    </source>
</evidence>
<feature type="binding site" evidence="12">
    <location>
        <position position="239"/>
    </location>
    <ligand>
        <name>Zn(2+)</name>
        <dbReference type="ChEBI" id="CHEBI:29105"/>
    </ligand>
</feature>
<dbReference type="GO" id="GO:0006423">
    <property type="term" value="P:cysteinyl-tRNA aminoacylation"/>
    <property type="evidence" value="ECO:0007669"/>
    <property type="project" value="UniProtKB-UniRule"/>
</dbReference>
<evidence type="ECO:0000256" key="10">
    <source>
        <dbReference type="ARBA" id="ARBA00022917"/>
    </source>
</evidence>
<dbReference type="FunFam" id="3.40.50.620:FF:000009">
    <property type="entry name" value="Cysteine--tRNA ligase"/>
    <property type="match status" value="1"/>
</dbReference>
<comment type="catalytic activity">
    <reaction evidence="12">
        <text>tRNA(Cys) + L-cysteine + ATP = L-cysteinyl-tRNA(Cys) + AMP + diphosphate</text>
        <dbReference type="Rhea" id="RHEA:17773"/>
        <dbReference type="Rhea" id="RHEA-COMP:9661"/>
        <dbReference type="Rhea" id="RHEA-COMP:9679"/>
        <dbReference type="ChEBI" id="CHEBI:30616"/>
        <dbReference type="ChEBI" id="CHEBI:33019"/>
        <dbReference type="ChEBI" id="CHEBI:35235"/>
        <dbReference type="ChEBI" id="CHEBI:78442"/>
        <dbReference type="ChEBI" id="CHEBI:78517"/>
        <dbReference type="ChEBI" id="CHEBI:456215"/>
        <dbReference type="EC" id="6.1.1.16"/>
    </reaction>
</comment>
<dbReference type="InterPro" id="IPR032678">
    <property type="entry name" value="tRNA-synt_1_cat_dom"/>
</dbReference>
<feature type="short sequence motif" description="'KMSKS' region" evidence="12">
    <location>
        <begin position="267"/>
        <end position="271"/>
    </location>
</feature>
<dbReference type="GO" id="GO:0005524">
    <property type="term" value="F:ATP binding"/>
    <property type="evidence" value="ECO:0007669"/>
    <property type="project" value="UniProtKB-UniRule"/>
</dbReference>
<keyword evidence="9 12" id="KW-0067">ATP-binding</keyword>
<dbReference type="PRINTS" id="PR00983">
    <property type="entry name" value="TRNASYNTHCYS"/>
</dbReference>
<feature type="domain" description="Cysteinyl-tRNA synthetase class Ia DALR" evidence="13">
    <location>
        <begin position="343"/>
        <end position="402"/>
    </location>
</feature>
<dbReference type="Pfam" id="PF09190">
    <property type="entry name" value="DALR_2"/>
    <property type="match status" value="1"/>
</dbReference>
<feature type="binding site" evidence="12">
    <location>
        <position position="210"/>
    </location>
    <ligand>
        <name>Zn(2+)</name>
        <dbReference type="ChEBI" id="CHEBI:29105"/>
    </ligand>
</feature>
<dbReference type="HAMAP" id="MF_00041">
    <property type="entry name" value="Cys_tRNA_synth"/>
    <property type="match status" value="1"/>
</dbReference>
<reference evidence="14 15" key="1">
    <citation type="journal article" date="2018" name="Microbiome">
        <title>Fine metagenomic profile of the Mediterranean stratified and mixed water columns revealed by assembly and recruitment.</title>
        <authorList>
            <person name="Haro-Moreno J.M."/>
            <person name="Lopez-Perez M."/>
            <person name="De La Torre J.R."/>
            <person name="Picazo A."/>
            <person name="Camacho A."/>
            <person name="Rodriguez-Valera F."/>
        </authorList>
    </citation>
    <scope>NUCLEOTIDE SEQUENCE [LARGE SCALE GENOMIC DNA]</scope>
    <source>
        <strain evidence="14">MED-G82</strain>
    </source>
</reference>
<proteinExistence type="inferred from homology"/>
<dbReference type="SMART" id="SM00840">
    <property type="entry name" value="DALR_2"/>
    <property type="match status" value="1"/>
</dbReference>
<evidence type="ECO:0000256" key="2">
    <source>
        <dbReference type="ARBA" id="ARBA00005594"/>
    </source>
</evidence>
<comment type="similarity">
    <text evidence="2 12">Belongs to the class-I aminoacyl-tRNA synthetase family.</text>
</comment>
<dbReference type="CDD" id="cd07963">
    <property type="entry name" value="Anticodon_Ia_Cys"/>
    <property type="match status" value="1"/>
</dbReference>
<protein>
    <recommendedName>
        <fullName evidence="12">Cysteine--tRNA ligase</fullName>
        <ecNumber evidence="12">6.1.1.16</ecNumber>
    </recommendedName>
    <alternativeName>
        <fullName evidence="12">Cysteinyl-tRNA synthetase</fullName>
        <shortName evidence="12">CysRS</shortName>
    </alternativeName>
</protein>
<dbReference type="GO" id="GO:0004817">
    <property type="term" value="F:cysteine-tRNA ligase activity"/>
    <property type="evidence" value="ECO:0007669"/>
    <property type="project" value="UniProtKB-UniRule"/>
</dbReference>
<keyword evidence="8 12" id="KW-0862">Zinc</keyword>
<dbReference type="Pfam" id="PF23493">
    <property type="entry name" value="CysS_C"/>
    <property type="match status" value="1"/>
</dbReference>
<feature type="short sequence motif" description="'HIGH' region" evidence="12">
    <location>
        <begin position="31"/>
        <end position="41"/>
    </location>
</feature>
<keyword evidence="6 12" id="KW-0479">Metal-binding</keyword>
<dbReference type="Gene3D" id="3.40.50.620">
    <property type="entry name" value="HUPs"/>
    <property type="match status" value="1"/>
</dbReference>
<keyword evidence="5 12" id="KW-0436">Ligase</keyword>
<evidence type="ECO:0000313" key="15">
    <source>
        <dbReference type="Proteomes" id="UP000253307"/>
    </source>
</evidence>
<evidence type="ECO:0000256" key="1">
    <source>
        <dbReference type="ARBA" id="ARBA00004496"/>
    </source>
</evidence>
<gene>
    <name evidence="12" type="primary">cysS</name>
    <name evidence="14" type="ORF">DBW96_00375</name>
</gene>
<dbReference type="PANTHER" id="PTHR10890:SF3">
    <property type="entry name" value="CYSTEINE--TRNA LIGASE, CYTOPLASMIC"/>
    <property type="match status" value="1"/>
</dbReference>
<comment type="cofactor">
    <cofactor evidence="12">
        <name>Zn(2+)</name>
        <dbReference type="ChEBI" id="CHEBI:29105"/>
    </cofactor>
    <text evidence="12">Binds 1 zinc ion per subunit.</text>
</comment>
<evidence type="ECO:0000256" key="11">
    <source>
        <dbReference type="ARBA" id="ARBA00023146"/>
    </source>
</evidence>
<dbReference type="InterPro" id="IPR015273">
    <property type="entry name" value="Cys-tRNA-synt_Ia_DALR"/>
</dbReference>
<comment type="subcellular location">
    <subcellularLocation>
        <location evidence="1 12">Cytoplasm</location>
    </subcellularLocation>
</comment>
<feature type="binding site" evidence="12">
    <location>
        <position position="29"/>
    </location>
    <ligand>
        <name>Zn(2+)</name>
        <dbReference type="ChEBI" id="CHEBI:29105"/>
    </ligand>
</feature>
<comment type="subunit">
    <text evidence="3 12">Monomer.</text>
</comment>
<dbReference type="InterPro" id="IPR024909">
    <property type="entry name" value="Cys-tRNA/MSH_ligase"/>
</dbReference>
<dbReference type="GO" id="GO:0005829">
    <property type="term" value="C:cytosol"/>
    <property type="evidence" value="ECO:0007669"/>
    <property type="project" value="TreeGrafter"/>
</dbReference>
<evidence type="ECO:0000256" key="4">
    <source>
        <dbReference type="ARBA" id="ARBA00022490"/>
    </source>
</evidence>
<evidence type="ECO:0000256" key="8">
    <source>
        <dbReference type="ARBA" id="ARBA00022833"/>
    </source>
</evidence>
<dbReference type="InterPro" id="IPR056411">
    <property type="entry name" value="CysS_C"/>
</dbReference>